<comment type="caution">
    <text evidence="8">The sequence shown here is derived from an EMBL/GenBank/DDBJ whole genome shotgun (WGS) entry which is preliminary data.</text>
</comment>
<evidence type="ECO:0000256" key="3">
    <source>
        <dbReference type="ARBA" id="ARBA00022723"/>
    </source>
</evidence>
<evidence type="ECO:0000256" key="1">
    <source>
        <dbReference type="ARBA" id="ARBA00001946"/>
    </source>
</evidence>
<proteinExistence type="inferred from homology"/>
<sequence>MYVSVLAIAELYRGIELLPASRRRSELEAKIAEFIDRFGERILPFGVHDAARWGRLDAQSSSNGRTLPMTDGMLAAVALERHLSIVTRNTRDFDGSGASILNPWS</sequence>
<evidence type="ECO:0000259" key="7">
    <source>
        <dbReference type="Pfam" id="PF01850"/>
    </source>
</evidence>
<dbReference type="GO" id="GO:0004518">
    <property type="term" value="F:nuclease activity"/>
    <property type="evidence" value="ECO:0007669"/>
    <property type="project" value="UniProtKB-KW"/>
</dbReference>
<accession>E6Q711</accession>
<comment type="similarity">
    <text evidence="6">Belongs to the PINc/VapC protein family.</text>
</comment>
<dbReference type="PANTHER" id="PTHR33653">
    <property type="entry name" value="RIBONUCLEASE VAPC2"/>
    <property type="match status" value="1"/>
</dbReference>
<feature type="domain" description="PIN" evidence="7">
    <location>
        <begin position="2"/>
        <end position="93"/>
    </location>
</feature>
<evidence type="ECO:0000256" key="5">
    <source>
        <dbReference type="ARBA" id="ARBA00022842"/>
    </source>
</evidence>
<dbReference type="PANTHER" id="PTHR33653:SF1">
    <property type="entry name" value="RIBONUCLEASE VAPC2"/>
    <property type="match status" value="1"/>
</dbReference>
<dbReference type="Gene3D" id="3.40.50.1010">
    <property type="entry name" value="5'-nuclease"/>
    <property type="match status" value="1"/>
</dbReference>
<dbReference type="InterPro" id="IPR002716">
    <property type="entry name" value="PIN_dom"/>
</dbReference>
<keyword evidence="3" id="KW-0479">Metal-binding</keyword>
<keyword evidence="5" id="KW-0460">Magnesium</keyword>
<evidence type="ECO:0000256" key="6">
    <source>
        <dbReference type="ARBA" id="ARBA00038093"/>
    </source>
</evidence>
<dbReference type="EMBL" id="CABO01000046">
    <property type="protein sequence ID" value="CBI02986.1"/>
    <property type="molecule type" value="Genomic_DNA"/>
</dbReference>
<dbReference type="AlphaFoldDB" id="E6Q711"/>
<evidence type="ECO:0000256" key="2">
    <source>
        <dbReference type="ARBA" id="ARBA00022722"/>
    </source>
</evidence>
<name>E6Q711_9ZZZZ</name>
<dbReference type="GO" id="GO:0046872">
    <property type="term" value="F:metal ion binding"/>
    <property type="evidence" value="ECO:0007669"/>
    <property type="project" value="UniProtKB-KW"/>
</dbReference>
<protein>
    <submittedName>
        <fullName evidence="8">Plasmid stability protein</fullName>
    </submittedName>
</protein>
<evidence type="ECO:0000313" key="8">
    <source>
        <dbReference type="EMBL" id="CBI02986.1"/>
    </source>
</evidence>
<evidence type="ECO:0000256" key="4">
    <source>
        <dbReference type="ARBA" id="ARBA00022801"/>
    </source>
</evidence>
<keyword evidence="2" id="KW-0540">Nuclease</keyword>
<dbReference type="GO" id="GO:0016787">
    <property type="term" value="F:hydrolase activity"/>
    <property type="evidence" value="ECO:0007669"/>
    <property type="project" value="UniProtKB-KW"/>
</dbReference>
<keyword evidence="4" id="KW-0378">Hydrolase</keyword>
<dbReference type="SUPFAM" id="SSF88723">
    <property type="entry name" value="PIN domain-like"/>
    <property type="match status" value="1"/>
</dbReference>
<organism evidence="8">
    <name type="scientific">mine drainage metagenome</name>
    <dbReference type="NCBI Taxonomy" id="410659"/>
    <lineage>
        <taxon>unclassified sequences</taxon>
        <taxon>metagenomes</taxon>
        <taxon>ecological metagenomes</taxon>
    </lineage>
</organism>
<dbReference type="InterPro" id="IPR050556">
    <property type="entry name" value="Type_II_TA_system_RNase"/>
</dbReference>
<reference evidence="8" key="1">
    <citation type="submission" date="2009-10" db="EMBL/GenBank/DDBJ databases">
        <title>Diversity of trophic interactions inside an arsenic-rich microbial ecosystem.</title>
        <authorList>
            <person name="Bertin P.N."/>
            <person name="Heinrich-Salmeron A."/>
            <person name="Pelletier E."/>
            <person name="Goulhen-Chollet F."/>
            <person name="Arsene-Ploetze F."/>
            <person name="Gallien S."/>
            <person name="Calteau A."/>
            <person name="Vallenet D."/>
            <person name="Casiot C."/>
            <person name="Chane-Woon-Ming B."/>
            <person name="Giloteaux L."/>
            <person name="Barakat M."/>
            <person name="Bonnefoy V."/>
            <person name="Bruneel O."/>
            <person name="Chandler M."/>
            <person name="Cleiss J."/>
            <person name="Duran R."/>
            <person name="Elbaz-Poulichet F."/>
            <person name="Fonknechten N."/>
            <person name="Lauga B."/>
            <person name="Mornico D."/>
            <person name="Ortet P."/>
            <person name="Schaeffer C."/>
            <person name="Siguier P."/>
            <person name="Alexander Thil Smith A."/>
            <person name="Van Dorsselaer A."/>
            <person name="Weissenbach J."/>
            <person name="Medigue C."/>
            <person name="Le Paslier D."/>
        </authorList>
    </citation>
    <scope>NUCLEOTIDE SEQUENCE</scope>
</reference>
<dbReference type="InterPro" id="IPR029060">
    <property type="entry name" value="PIN-like_dom_sf"/>
</dbReference>
<comment type="cofactor">
    <cofactor evidence="1">
        <name>Mg(2+)</name>
        <dbReference type="ChEBI" id="CHEBI:18420"/>
    </cofactor>
</comment>
<dbReference type="Pfam" id="PF01850">
    <property type="entry name" value="PIN"/>
    <property type="match status" value="1"/>
</dbReference>
<gene>
    <name evidence="8" type="ORF">CARN4_1328</name>
</gene>